<dbReference type="PATRIC" id="fig|927661.3.peg.3238"/>
<name>A0A010ZTW1_9ACTN</name>
<comment type="caution">
    <text evidence="3">The sequence shown here is derived from an EMBL/GenBank/DDBJ whole genome shotgun (WGS) entry which is preliminary data.</text>
</comment>
<dbReference type="SUPFAM" id="SSF53756">
    <property type="entry name" value="UDP-Glycosyltransferase/glycogen phosphorylase"/>
    <property type="match status" value="1"/>
</dbReference>
<dbReference type="PANTHER" id="PTHR48043:SF145">
    <property type="entry name" value="FI06409P-RELATED"/>
    <property type="match status" value="1"/>
</dbReference>
<dbReference type="Proteomes" id="UP000021053">
    <property type="component" value="Unassembled WGS sequence"/>
</dbReference>
<dbReference type="EMBL" id="JFBT01000001">
    <property type="protein sequence ID" value="EXG82139.1"/>
    <property type="molecule type" value="Genomic_DNA"/>
</dbReference>
<dbReference type="Pfam" id="PF00201">
    <property type="entry name" value="UDPGT"/>
    <property type="match status" value="1"/>
</dbReference>
<dbReference type="Gene3D" id="3.40.50.2000">
    <property type="entry name" value="Glycogen Phosphorylase B"/>
    <property type="match status" value="2"/>
</dbReference>
<keyword evidence="2 3" id="KW-0808">Transferase</keyword>
<proteinExistence type="predicted"/>
<dbReference type="GO" id="GO:0008194">
    <property type="term" value="F:UDP-glycosyltransferase activity"/>
    <property type="evidence" value="ECO:0007669"/>
    <property type="project" value="InterPro"/>
</dbReference>
<evidence type="ECO:0000313" key="3">
    <source>
        <dbReference type="EMBL" id="EXG82139.1"/>
    </source>
</evidence>
<dbReference type="AlphaFoldDB" id="A0A010ZTW1"/>
<dbReference type="CDD" id="cd03784">
    <property type="entry name" value="GT1_Gtf-like"/>
    <property type="match status" value="1"/>
</dbReference>
<keyword evidence="1" id="KW-0328">Glycosyltransferase</keyword>
<dbReference type="HOGENOM" id="CLU_587780_0_0_11"/>
<gene>
    <name evidence="3" type="ORF">CryarDRAFT_3281</name>
</gene>
<reference evidence="3 4" key="1">
    <citation type="submission" date="2013-07" db="EMBL/GenBank/DDBJ databases">
        <authorList>
            <consortium name="DOE Joint Genome Institute"/>
            <person name="Eisen J."/>
            <person name="Huntemann M."/>
            <person name="Han J."/>
            <person name="Chen A."/>
            <person name="Kyrpides N."/>
            <person name="Mavromatis K."/>
            <person name="Markowitz V."/>
            <person name="Palaniappan K."/>
            <person name="Ivanova N."/>
            <person name="Schaumberg A."/>
            <person name="Pati A."/>
            <person name="Liolios K."/>
            <person name="Nordberg H.P."/>
            <person name="Cantor M.N."/>
            <person name="Hua S.X."/>
            <person name="Woyke T."/>
        </authorList>
    </citation>
    <scope>NUCLEOTIDE SEQUENCE [LARGE SCALE GENOMIC DNA]</scope>
    <source>
        <strain evidence="3 4">DSM 44712</strain>
    </source>
</reference>
<dbReference type="InterPro" id="IPR050271">
    <property type="entry name" value="UDP-glycosyltransferase"/>
</dbReference>
<accession>A0A010ZTW1</accession>
<sequence>MGAEIPDPAKGVEMGSARRPILFVSYPEAGLINPLFVLAEELSRRGVDDLWFATDDIRADDVAALKVETPVEFASLGDVVPELSAQTWDDETYRKVTQGSRFGAHRAVVEKTFVPRLRVEKYRRLEEIVRRVRPALIVVESLCQFGREVAITHGIPFVVSTPFLPSTLLAPHIPFVKGHASRGFPVPHSGLPFVMTPKQRAVNLLFKFRNAAMGVSPAIRARVAEDAAVRKELGIADGTSDIIARAEMVLCYSIPELDYPLRIPEKMKMVGTVVPPLPQTSGDDDLSAWLDAHPSIVYLAFGTITRFTPDEVHAMVEVAHRLDGRHHLLWRLPPEQREWLPEELPPNLRVESWLPSQLDVLAHPNVRLFFTHAGSNGFHEGVYFGKPQVARPLWVDCYDEAIRGQDLGISLTLDHPDRVDPDDVVDKLTRVLDDLGFRDRAQRLGARLHAAGGRATAADLLQALPQLSTR</sequence>
<evidence type="ECO:0000313" key="4">
    <source>
        <dbReference type="Proteomes" id="UP000021053"/>
    </source>
</evidence>
<evidence type="ECO:0000256" key="1">
    <source>
        <dbReference type="ARBA" id="ARBA00022676"/>
    </source>
</evidence>
<evidence type="ECO:0000256" key="2">
    <source>
        <dbReference type="ARBA" id="ARBA00022679"/>
    </source>
</evidence>
<protein>
    <submittedName>
        <fullName evidence="3">Glycosyl transferase, UDP-glucuronosyltransferase</fullName>
    </submittedName>
</protein>
<organism evidence="3 4">
    <name type="scientific">Cryptosporangium arvum DSM 44712</name>
    <dbReference type="NCBI Taxonomy" id="927661"/>
    <lineage>
        <taxon>Bacteria</taxon>
        <taxon>Bacillati</taxon>
        <taxon>Actinomycetota</taxon>
        <taxon>Actinomycetes</taxon>
        <taxon>Cryptosporangiales</taxon>
        <taxon>Cryptosporangiaceae</taxon>
        <taxon>Cryptosporangium</taxon>
    </lineage>
</organism>
<keyword evidence="4" id="KW-1185">Reference proteome</keyword>
<dbReference type="PANTHER" id="PTHR48043">
    <property type="entry name" value="EG:EG0003.4 PROTEIN-RELATED"/>
    <property type="match status" value="1"/>
</dbReference>
<dbReference type="InterPro" id="IPR002213">
    <property type="entry name" value="UDP_glucos_trans"/>
</dbReference>